<evidence type="ECO:0000313" key="4">
    <source>
        <dbReference type="EMBL" id="CAH1262310.1"/>
    </source>
</evidence>
<feature type="domain" description="Galaxin-like repeats" evidence="3">
    <location>
        <begin position="456"/>
        <end position="568"/>
    </location>
</feature>
<dbReference type="PANTHER" id="PTHR34490:SF1">
    <property type="entry name" value="GALAXIN-LIKE"/>
    <property type="match status" value="1"/>
</dbReference>
<feature type="signal peptide" evidence="2">
    <location>
        <begin position="1"/>
        <end position="22"/>
    </location>
</feature>
<dbReference type="OrthoDB" id="419529at2759"/>
<feature type="chain" id="PRO_5035452341" evidence="2">
    <location>
        <begin position="23"/>
        <end position="1060"/>
    </location>
</feature>
<dbReference type="Proteomes" id="UP000838412">
    <property type="component" value="Chromosome 4"/>
</dbReference>
<dbReference type="Pfam" id="PF24748">
    <property type="entry name" value="Galaxin_repeat"/>
    <property type="match status" value="4"/>
</dbReference>
<name>A0A8J9ZT53_BRALA</name>
<evidence type="ECO:0000259" key="3">
    <source>
        <dbReference type="Pfam" id="PF24748"/>
    </source>
</evidence>
<dbReference type="PANTHER" id="PTHR34490">
    <property type="entry name" value="PROTEIN CBG12054-RELATED"/>
    <property type="match status" value="1"/>
</dbReference>
<feature type="domain" description="Galaxin-like repeats" evidence="3">
    <location>
        <begin position="829"/>
        <end position="914"/>
    </location>
</feature>
<feature type="domain" description="Galaxin-like repeats" evidence="3">
    <location>
        <begin position="93"/>
        <end position="227"/>
    </location>
</feature>
<proteinExistence type="predicted"/>
<keyword evidence="2" id="KW-0732">Signal</keyword>
<dbReference type="InterPro" id="IPR056601">
    <property type="entry name" value="Galaxin_dom"/>
</dbReference>
<accession>A0A8J9ZT53</accession>
<sequence length="1060" mass="118369">MVERLVAYSAALVVLTVSLVSGKGVVSSALPHCDEGQKLCFGDDLSLAKCYNPDSQRCCDGTPIVRRYGESCAGPDLKVCGSTTYNWTSGELDCCGGEVYNRRQSICCEDSIWSVRHERKEDFFCCGTDYINSTTDKCCTTKYHHKHPTPYKFDHHMCCSTQHDITISDWMLTVDIAEKTCCGLETMYKRDPEHMCCKDKIVKRTVGQACCADHGLFEESTHVCCQGNKTVKRSECCQGQVHSPEEGRTACCAGTAYNPDTHSCCQDTVVNGTGQCCGKTVMDPNMDSCCQDTVEENASVPQTSPNHGCCGFHSMNNQTHTCCAGMAVPKDVGRACCGKATYHKESELCCGPNHDMIQTKVTNKTQCCGSGTYESGEENCCVGRRTSIMIPAGRECCRTEDGEYQDYDPNNATCCGSQVHDGIPKSKKMCCGETMRTDQQLCCEDNYKDYKVLAKMGQGDNKCCLNHDTNDILPYNSKDKVCLHGELSFIHHGQLLCGSMYYNPGEKLCCSGVLHSKKEEPDRRCCGRGVQAYSPSYQSCCQGRVKADPEHIWGCCKGKFYHKNKHDCPGPHETLVSLLADGEAPTPPPPGIQTSPAEETINCAGKKFGRWSEDGREKRCCNERLSARTYFPQNQTCCRSRVFDLPDEIASCCRGVAYDNTTHCCINGKVQNCTDQPTPTPPHTKEQISCMGYKHDRYDEQGKERLCCGRGTNSYTPATQTCCGNKVANIPSSIAGCCRGRPYSKDRYRCRRGQLIPWPQSQPSSPPTEPVETISPQQPDDEGYTPSSTPLPPTTTTTPTTTKTSATTTPTTTTPTSTPTPSWKPNYPECGGKEYDPTAYICYKNKTFFKDKYDLCDGNLYITTKKKCCAGRIRKLRKHKTECCGKWLVNPRRVDCTDNKPVKRTVACEDKCDTKFKRRLDWKYPECSKENIFSAQVQKEVPLININMTTFILTDIDDGTAKPKGQSNKIPLQNYLSMQVHRCQCPTFRVGKRYLFLTDSSITSGAFTYDSLKDVVIRYDYDEYASIRTFLMKKIRMFIIKKLHKRGKCSWYGDAYYPTI</sequence>
<dbReference type="InterPro" id="IPR055284">
    <property type="entry name" value="Galaxin-like"/>
</dbReference>
<evidence type="ECO:0000256" key="2">
    <source>
        <dbReference type="SAM" id="SignalP"/>
    </source>
</evidence>
<feature type="compositionally biased region" description="Low complexity" evidence="1">
    <location>
        <begin position="794"/>
        <end position="821"/>
    </location>
</feature>
<dbReference type="AlphaFoldDB" id="A0A8J9ZT53"/>
<keyword evidence="5" id="KW-1185">Reference proteome</keyword>
<evidence type="ECO:0000256" key="1">
    <source>
        <dbReference type="SAM" id="MobiDB-lite"/>
    </source>
</evidence>
<organism evidence="4 5">
    <name type="scientific">Branchiostoma lanceolatum</name>
    <name type="common">Common lancelet</name>
    <name type="synonym">Amphioxus lanceolatum</name>
    <dbReference type="NCBI Taxonomy" id="7740"/>
    <lineage>
        <taxon>Eukaryota</taxon>
        <taxon>Metazoa</taxon>
        <taxon>Chordata</taxon>
        <taxon>Cephalochordata</taxon>
        <taxon>Leptocardii</taxon>
        <taxon>Amphioxiformes</taxon>
        <taxon>Branchiostomatidae</taxon>
        <taxon>Branchiostoma</taxon>
    </lineage>
</organism>
<feature type="domain" description="Galaxin-like repeats" evidence="3">
    <location>
        <begin position="232"/>
        <end position="350"/>
    </location>
</feature>
<protein>
    <submittedName>
        <fullName evidence="4">Hypp2539 protein</fullName>
    </submittedName>
</protein>
<reference evidence="4" key="1">
    <citation type="submission" date="2022-01" db="EMBL/GenBank/DDBJ databases">
        <authorList>
            <person name="Braso-Vives M."/>
        </authorList>
    </citation>
    <scope>NUCLEOTIDE SEQUENCE</scope>
</reference>
<evidence type="ECO:0000313" key="5">
    <source>
        <dbReference type="Proteomes" id="UP000838412"/>
    </source>
</evidence>
<gene>
    <name evidence="4" type="primary">Hypp2539</name>
    <name evidence="4" type="ORF">BLAG_LOCUS17427</name>
</gene>
<dbReference type="EMBL" id="OV696689">
    <property type="protein sequence ID" value="CAH1262310.1"/>
    <property type="molecule type" value="Genomic_DNA"/>
</dbReference>
<feature type="region of interest" description="Disordered" evidence="1">
    <location>
        <begin position="754"/>
        <end position="825"/>
    </location>
</feature>